<keyword evidence="2" id="KW-0727">SH2 domain</keyword>
<keyword evidence="1" id="KW-0343">GTPase activation</keyword>
<dbReference type="Ensembl" id="ENSCINT00000028161.2">
    <property type="protein sequence ID" value="ENSCINP00000027915.2"/>
    <property type="gene ID" value="ENSCING00000015940.2"/>
</dbReference>
<dbReference type="Proteomes" id="UP000008144">
    <property type="component" value="Unassembled WGS sequence"/>
</dbReference>
<evidence type="ECO:0000259" key="4">
    <source>
        <dbReference type="PROSITE" id="PS50001"/>
    </source>
</evidence>
<protein>
    <recommendedName>
        <fullName evidence="4">SH2 domain-containing protein</fullName>
    </recommendedName>
</protein>
<reference evidence="5" key="2">
    <citation type="submission" date="2025-08" db="UniProtKB">
        <authorList>
            <consortium name="Ensembl"/>
        </authorList>
    </citation>
    <scope>IDENTIFICATION</scope>
</reference>
<dbReference type="PANTHER" id="PTHR46075">
    <property type="entry name" value="CHIMERIN FAMILY MEMBER"/>
    <property type="match status" value="1"/>
</dbReference>
<proteinExistence type="predicted"/>
<dbReference type="Pfam" id="PF00017">
    <property type="entry name" value="SH2"/>
    <property type="match status" value="1"/>
</dbReference>
<feature type="compositionally biased region" description="Low complexity" evidence="3">
    <location>
        <begin position="161"/>
        <end position="175"/>
    </location>
</feature>
<dbReference type="PROSITE" id="PS50001">
    <property type="entry name" value="SH2"/>
    <property type="match status" value="1"/>
</dbReference>
<dbReference type="PANTHER" id="PTHR46075:SF2">
    <property type="entry name" value="RHO GTPASE ACTIVATING PROTEIN AT 5A, ISOFORM A"/>
    <property type="match status" value="1"/>
</dbReference>
<reference evidence="6" key="1">
    <citation type="journal article" date="2002" name="Science">
        <title>The draft genome of Ciona intestinalis: insights into chordate and vertebrate origins.</title>
        <authorList>
            <person name="Dehal P."/>
            <person name="Satou Y."/>
            <person name="Campbell R.K."/>
            <person name="Chapman J."/>
            <person name="Degnan B."/>
            <person name="De Tomaso A."/>
            <person name="Davidson B."/>
            <person name="Di Gregorio A."/>
            <person name="Gelpke M."/>
            <person name="Goodstein D.M."/>
            <person name="Harafuji N."/>
            <person name="Hastings K.E."/>
            <person name="Ho I."/>
            <person name="Hotta K."/>
            <person name="Huang W."/>
            <person name="Kawashima T."/>
            <person name="Lemaire P."/>
            <person name="Martinez D."/>
            <person name="Meinertzhagen I.A."/>
            <person name="Necula S."/>
            <person name="Nonaka M."/>
            <person name="Putnam N."/>
            <person name="Rash S."/>
            <person name="Saiga H."/>
            <person name="Satake M."/>
            <person name="Terry A."/>
            <person name="Yamada L."/>
            <person name="Wang H.G."/>
            <person name="Awazu S."/>
            <person name="Azumi K."/>
            <person name="Boore J."/>
            <person name="Branno M."/>
            <person name="Chin-Bow S."/>
            <person name="DeSantis R."/>
            <person name="Doyle S."/>
            <person name="Francino P."/>
            <person name="Keys D.N."/>
            <person name="Haga S."/>
            <person name="Hayashi H."/>
            <person name="Hino K."/>
            <person name="Imai K.S."/>
            <person name="Inaba K."/>
            <person name="Kano S."/>
            <person name="Kobayashi K."/>
            <person name="Kobayashi M."/>
            <person name="Lee B.I."/>
            <person name="Makabe K.W."/>
            <person name="Manohar C."/>
            <person name="Matassi G."/>
            <person name="Medina M."/>
            <person name="Mochizuki Y."/>
            <person name="Mount S."/>
            <person name="Morishita T."/>
            <person name="Miura S."/>
            <person name="Nakayama A."/>
            <person name="Nishizaka S."/>
            <person name="Nomoto H."/>
            <person name="Ohta F."/>
            <person name="Oishi K."/>
            <person name="Rigoutsos I."/>
            <person name="Sano M."/>
            <person name="Sasaki A."/>
            <person name="Sasakura Y."/>
            <person name="Shoguchi E."/>
            <person name="Shin-i T."/>
            <person name="Spagnuolo A."/>
            <person name="Stainier D."/>
            <person name="Suzuki M.M."/>
            <person name="Tassy O."/>
            <person name="Takatori N."/>
            <person name="Tokuoka M."/>
            <person name="Yagi K."/>
            <person name="Yoshizaki F."/>
            <person name="Wada S."/>
            <person name="Zhang C."/>
            <person name="Hyatt P.D."/>
            <person name="Larimer F."/>
            <person name="Detter C."/>
            <person name="Doggett N."/>
            <person name="Glavina T."/>
            <person name="Hawkins T."/>
            <person name="Richardson P."/>
            <person name="Lucas S."/>
            <person name="Kohara Y."/>
            <person name="Levine M."/>
            <person name="Satoh N."/>
            <person name="Rokhsar D.S."/>
        </authorList>
    </citation>
    <scope>NUCLEOTIDE SEQUENCE [LARGE SCALE GENOMIC DNA]</scope>
</reference>
<dbReference type="GeneTree" id="ENSGT01030000234635"/>
<dbReference type="InterPro" id="IPR000980">
    <property type="entry name" value="SH2"/>
</dbReference>
<dbReference type="FunFam" id="3.30.505.10:FF:000019">
    <property type="entry name" value="Chimaerin"/>
    <property type="match status" value="1"/>
</dbReference>
<evidence type="ECO:0000256" key="3">
    <source>
        <dbReference type="SAM" id="MobiDB-lite"/>
    </source>
</evidence>
<organism evidence="5 6">
    <name type="scientific">Ciona intestinalis</name>
    <name type="common">Transparent sea squirt</name>
    <name type="synonym">Ascidia intestinalis</name>
    <dbReference type="NCBI Taxonomy" id="7719"/>
    <lineage>
        <taxon>Eukaryota</taxon>
        <taxon>Metazoa</taxon>
        <taxon>Chordata</taxon>
        <taxon>Tunicata</taxon>
        <taxon>Ascidiacea</taxon>
        <taxon>Phlebobranchia</taxon>
        <taxon>Cionidae</taxon>
        <taxon>Ciona</taxon>
    </lineage>
</organism>
<evidence type="ECO:0000313" key="5">
    <source>
        <dbReference type="Ensembl" id="ENSCINP00000027915.2"/>
    </source>
</evidence>
<feature type="domain" description="SH2" evidence="4">
    <location>
        <begin position="44"/>
        <end position="113"/>
    </location>
</feature>
<feature type="region of interest" description="Disordered" evidence="3">
    <location>
        <begin position="311"/>
        <end position="352"/>
    </location>
</feature>
<dbReference type="InterPro" id="IPR036860">
    <property type="entry name" value="SH2_dom_sf"/>
</dbReference>
<dbReference type="SMART" id="SM00252">
    <property type="entry name" value="SH2"/>
    <property type="match status" value="1"/>
</dbReference>
<reference evidence="5" key="3">
    <citation type="submission" date="2025-09" db="UniProtKB">
        <authorList>
            <consortium name="Ensembl"/>
        </authorList>
    </citation>
    <scope>IDENTIFICATION</scope>
</reference>
<evidence type="ECO:0000313" key="6">
    <source>
        <dbReference type="Proteomes" id="UP000008144"/>
    </source>
</evidence>
<sequence length="352" mass="40248">MKSEDCYPTWKGYLFRLQQEAPKPRPVLCQHTDLQNRPHFYGPECHGLVSREEGGRLCKEDGDYLIRESQNERGRFTLVLRILGLVKNFKLYYEDGKHFVGEKRFDSVYDLAEDGLITMFVEDKAQDYIERMVHEPVYNSLSRYSAAGSRVGTMNGRHHTPQVTSQSPSYPSSPYAANGAETERAAMPHSQSSVTYTELEPDVRSRNVMHPVNPAYDTAEAEYGLGYVPKFALEPLDYATPVSNNYQRYHDNTQEDMLLRRNECGGIKKNLTPTSSDERKRTKKRFATENEIMRYQDEQLIHQQQDLYRELAAAAPDKPESKPRRASHGVTSHPNMASRDLISRRLSAGTSG</sequence>
<dbReference type="SUPFAM" id="SSF55550">
    <property type="entry name" value="SH2 domain"/>
    <property type="match status" value="1"/>
</dbReference>
<evidence type="ECO:0000256" key="2">
    <source>
        <dbReference type="PROSITE-ProRule" id="PRU00191"/>
    </source>
</evidence>
<evidence type="ECO:0000256" key="1">
    <source>
        <dbReference type="ARBA" id="ARBA00022468"/>
    </source>
</evidence>
<dbReference type="Gene3D" id="3.30.505.10">
    <property type="entry name" value="SH2 domain"/>
    <property type="match status" value="1"/>
</dbReference>
<feature type="region of interest" description="Disordered" evidence="3">
    <location>
        <begin position="152"/>
        <end position="192"/>
    </location>
</feature>
<dbReference type="STRING" id="7719.ENSCINP00000027915"/>
<dbReference type="AlphaFoldDB" id="F6XSQ9"/>
<accession>F6XSQ9</accession>
<name>F6XSQ9_CIOIN</name>
<dbReference type="GO" id="GO:0005096">
    <property type="term" value="F:GTPase activator activity"/>
    <property type="evidence" value="ECO:0000318"/>
    <property type="project" value="GO_Central"/>
</dbReference>
<keyword evidence="6" id="KW-1185">Reference proteome</keyword>
<dbReference type="InParanoid" id="F6XSQ9"/>
<dbReference type="InterPro" id="IPR051854">
    <property type="entry name" value="Rho-type_GAP"/>
</dbReference>
<dbReference type="HOGENOM" id="CLU_067723_0_0_1"/>